<protein>
    <submittedName>
        <fullName evidence="1">Gamma-aminobutyric acid receptor subunit beta-like</fullName>
    </submittedName>
</protein>
<name>A0A4C1TSN0_EUMVA</name>
<dbReference type="Proteomes" id="UP000299102">
    <property type="component" value="Unassembled WGS sequence"/>
</dbReference>
<proteinExistence type="predicted"/>
<gene>
    <name evidence="1" type="primary">Lcch3</name>
    <name evidence="1" type="ORF">EVAR_8086_1</name>
</gene>
<reference evidence="1 2" key="1">
    <citation type="journal article" date="2019" name="Commun. Biol.">
        <title>The bagworm genome reveals a unique fibroin gene that provides high tensile strength.</title>
        <authorList>
            <person name="Kono N."/>
            <person name="Nakamura H."/>
            <person name="Ohtoshi R."/>
            <person name="Tomita M."/>
            <person name="Numata K."/>
            <person name="Arakawa K."/>
        </authorList>
    </citation>
    <scope>NUCLEOTIDE SEQUENCE [LARGE SCALE GENOMIC DNA]</scope>
</reference>
<dbReference type="STRING" id="151549.A0A4C1TSN0"/>
<accession>A0A4C1TSN0</accession>
<keyword evidence="1" id="KW-0675">Receptor</keyword>
<organism evidence="1 2">
    <name type="scientific">Eumeta variegata</name>
    <name type="common">Bagworm moth</name>
    <name type="synonym">Eumeta japonica</name>
    <dbReference type="NCBI Taxonomy" id="151549"/>
    <lineage>
        <taxon>Eukaryota</taxon>
        <taxon>Metazoa</taxon>
        <taxon>Ecdysozoa</taxon>
        <taxon>Arthropoda</taxon>
        <taxon>Hexapoda</taxon>
        <taxon>Insecta</taxon>
        <taxon>Pterygota</taxon>
        <taxon>Neoptera</taxon>
        <taxon>Endopterygota</taxon>
        <taxon>Lepidoptera</taxon>
        <taxon>Glossata</taxon>
        <taxon>Ditrysia</taxon>
        <taxon>Tineoidea</taxon>
        <taxon>Psychidae</taxon>
        <taxon>Oiketicinae</taxon>
        <taxon>Eumeta</taxon>
    </lineage>
</organism>
<dbReference type="OrthoDB" id="8890589at2759"/>
<evidence type="ECO:0000313" key="1">
    <source>
        <dbReference type="EMBL" id="GBP17013.1"/>
    </source>
</evidence>
<sequence>MSDKQVRRYSKRMHLFAGDPLYVGMDLTIASFDAISEVNMTLICVGRKKFNYLSECQVKFLDSVPWDATLSCEMSPFSQKPLPAGRGAGGGPSRLIKLLIGIEKRARPATLDTYPPAGVVRAGAASRRIDALY</sequence>
<keyword evidence="2" id="KW-1185">Reference proteome</keyword>
<dbReference type="AlphaFoldDB" id="A0A4C1TSN0"/>
<evidence type="ECO:0000313" key="2">
    <source>
        <dbReference type="Proteomes" id="UP000299102"/>
    </source>
</evidence>
<comment type="caution">
    <text evidence="1">The sequence shown here is derived from an EMBL/GenBank/DDBJ whole genome shotgun (WGS) entry which is preliminary data.</text>
</comment>
<dbReference type="EMBL" id="BGZK01000084">
    <property type="protein sequence ID" value="GBP17013.1"/>
    <property type="molecule type" value="Genomic_DNA"/>
</dbReference>